<comment type="similarity">
    <text evidence="1">In the C-terminal section; belongs to the transposase 35 family.</text>
</comment>
<evidence type="ECO:0000256" key="1">
    <source>
        <dbReference type="ARBA" id="ARBA00008761"/>
    </source>
</evidence>
<dbReference type="InterPro" id="IPR001959">
    <property type="entry name" value="Transposase"/>
</dbReference>
<evidence type="ECO:0000259" key="7">
    <source>
        <dbReference type="Pfam" id="PF07282"/>
    </source>
</evidence>
<evidence type="ECO:0008006" key="10">
    <source>
        <dbReference type="Google" id="ProtNLM"/>
    </source>
</evidence>
<dbReference type="NCBIfam" id="NF040570">
    <property type="entry name" value="guided_TnpB"/>
    <property type="match status" value="1"/>
</dbReference>
<comment type="caution">
    <text evidence="8">The sequence shown here is derived from an EMBL/GenBank/DDBJ whole genome shotgun (WGS) entry which is preliminary data.</text>
</comment>
<protein>
    <recommendedName>
        <fullName evidence="10">Transposase</fullName>
    </recommendedName>
</protein>
<feature type="domain" description="Probable transposase IS891/IS1136/IS1341" evidence="6">
    <location>
        <begin position="232"/>
        <end position="347"/>
    </location>
</feature>
<keyword evidence="3" id="KW-0238">DNA-binding</keyword>
<evidence type="ECO:0000256" key="2">
    <source>
        <dbReference type="ARBA" id="ARBA00022578"/>
    </source>
</evidence>
<sequence length="498" mass="56711">MDPPVSKKPQKASLDEKKKRKRKKKTKQTITRAVTHIPLIEANPGKLEALDQLVAVYLPLCQQYTTLFCEAETSPDKYQETVFKTDLSDRLHRVAIQQAAGIAKSFRTNRANAYQAYLEDVADYAQAKAKAQAEGRMPAFKRREPTWTEWDLPVLRVPVIQANVNVVVVEKSEDSTFDYWLRVSTLDFGNPLRVPVKLASYHKRALEGRTLNASTTLHKRNGVWWLTLSFDEDVPLQTKPDAPTVGVDVGIAHFLTTSTNKEYGSFHGKMARQHKHDREKRRRKAKLRACLEKKGVPKGKLPSTRSETSQRLSRHVKQEINRAVNELVKDHPDARLIYEDLNVASMRFKARVMNSYLYASHLGHIPEQLAWAAAKQGMAAHTVRAAYSSQECPRCHYVDRANRPNQKTFKCLVCGYADQADRKAAQTLAGRWGDRKLAACRSTSEVKALLMTRHEAWKQQNQQRIQDAGPPVQLSFWDPQRCSWNHLTSEHLSVERGA</sequence>
<feature type="region of interest" description="Disordered" evidence="5">
    <location>
        <begin position="1"/>
        <end position="28"/>
    </location>
</feature>
<accession>A0ABQ3UXF2</accession>
<feature type="compositionally biased region" description="Basic residues" evidence="5">
    <location>
        <begin position="18"/>
        <end position="27"/>
    </location>
</feature>
<keyword evidence="4" id="KW-0233">DNA recombination</keyword>
<dbReference type="EMBL" id="BNJG01000002">
    <property type="protein sequence ID" value="GHO57338.1"/>
    <property type="molecule type" value="Genomic_DNA"/>
</dbReference>
<name>A0ABQ3UXF2_9CHLR</name>
<feature type="domain" description="Cas12f1-like TNB" evidence="7">
    <location>
        <begin position="367"/>
        <end position="426"/>
    </location>
</feature>
<gene>
    <name evidence="8" type="ORF">KSB_58130</name>
</gene>
<evidence type="ECO:0000256" key="3">
    <source>
        <dbReference type="ARBA" id="ARBA00023125"/>
    </source>
</evidence>
<dbReference type="Pfam" id="PF07282">
    <property type="entry name" value="Cas12f1-like_TNB"/>
    <property type="match status" value="1"/>
</dbReference>
<organism evidence="8 9">
    <name type="scientific">Ktedonobacter robiniae</name>
    <dbReference type="NCBI Taxonomy" id="2778365"/>
    <lineage>
        <taxon>Bacteria</taxon>
        <taxon>Bacillati</taxon>
        <taxon>Chloroflexota</taxon>
        <taxon>Ktedonobacteria</taxon>
        <taxon>Ktedonobacterales</taxon>
        <taxon>Ktedonobacteraceae</taxon>
        <taxon>Ktedonobacter</taxon>
    </lineage>
</organism>
<proteinExistence type="inferred from homology"/>
<evidence type="ECO:0000256" key="4">
    <source>
        <dbReference type="ARBA" id="ARBA00023172"/>
    </source>
</evidence>
<evidence type="ECO:0000256" key="5">
    <source>
        <dbReference type="SAM" id="MobiDB-lite"/>
    </source>
</evidence>
<evidence type="ECO:0000259" key="6">
    <source>
        <dbReference type="Pfam" id="PF01385"/>
    </source>
</evidence>
<dbReference type="InterPro" id="IPR010095">
    <property type="entry name" value="Cas12f1-like_TNB"/>
</dbReference>
<keyword evidence="9" id="KW-1185">Reference proteome</keyword>
<keyword evidence="2" id="KW-0815">Transposition</keyword>
<dbReference type="Proteomes" id="UP000654345">
    <property type="component" value="Unassembled WGS sequence"/>
</dbReference>
<evidence type="ECO:0000313" key="9">
    <source>
        <dbReference type="Proteomes" id="UP000654345"/>
    </source>
</evidence>
<dbReference type="Pfam" id="PF01385">
    <property type="entry name" value="OrfB_IS605"/>
    <property type="match status" value="1"/>
</dbReference>
<evidence type="ECO:0000313" key="8">
    <source>
        <dbReference type="EMBL" id="GHO57338.1"/>
    </source>
</evidence>
<reference evidence="8 9" key="1">
    <citation type="journal article" date="2021" name="Int. J. Syst. Evol. Microbiol.">
        <title>Reticulibacter mediterranei gen. nov., sp. nov., within the new family Reticulibacteraceae fam. nov., and Ktedonospora formicarum gen. nov., sp. nov., Ktedonobacter robiniae sp. nov., Dictyobacter formicarum sp. nov. and Dictyobacter arantiisoli sp. nov., belonging to the class Ktedonobacteria.</title>
        <authorList>
            <person name="Yabe S."/>
            <person name="Zheng Y."/>
            <person name="Wang C.M."/>
            <person name="Sakai Y."/>
            <person name="Abe K."/>
            <person name="Yokota A."/>
            <person name="Donadio S."/>
            <person name="Cavaletti L."/>
            <person name="Monciardini P."/>
        </authorList>
    </citation>
    <scope>NUCLEOTIDE SEQUENCE [LARGE SCALE GENOMIC DNA]</scope>
    <source>
        <strain evidence="8 9">SOSP1-30</strain>
    </source>
</reference>
<feature type="region of interest" description="Disordered" evidence="5">
    <location>
        <begin position="295"/>
        <end position="314"/>
    </location>
</feature>